<dbReference type="EMBL" id="MHRI01000021">
    <property type="protein sequence ID" value="OHA20806.1"/>
    <property type="molecule type" value="Genomic_DNA"/>
</dbReference>
<protein>
    <submittedName>
        <fullName evidence="1">Uncharacterized protein</fullName>
    </submittedName>
</protein>
<sequence length="107" mass="12857">MITEKSRISFSQYDAEHLYDLALEHFCVYEKEGKCVLCLRLKKRLELFIGKKEATHIQKQVRKYSHCKNLLNDDIVKEKDILRWSREAKSMKRKDRLPRVTSFLRAL</sequence>
<comment type="caution">
    <text evidence="1">The sequence shown here is derived from an EMBL/GenBank/DDBJ whole genome shotgun (WGS) entry which is preliminary data.</text>
</comment>
<name>A0A1G2MA88_9BACT</name>
<gene>
    <name evidence="1" type="ORF">A2849_03405</name>
</gene>
<reference evidence="1 2" key="1">
    <citation type="journal article" date="2016" name="Nat. Commun.">
        <title>Thousands of microbial genomes shed light on interconnected biogeochemical processes in an aquifer system.</title>
        <authorList>
            <person name="Anantharaman K."/>
            <person name="Brown C.T."/>
            <person name="Hug L.A."/>
            <person name="Sharon I."/>
            <person name="Castelle C.J."/>
            <person name="Probst A.J."/>
            <person name="Thomas B.C."/>
            <person name="Singh A."/>
            <person name="Wilkins M.J."/>
            <person name="Karaoz U."/>
            <person name="Brodie E.L."/>
            <person name="Williams K.H."/>
            <person name="Hubbard S.S."/>
            <person name="Banfield J.F."/>
        </authorList>
    </citation>
    <scope>NUCLEOTIDE SEQUENCE [LARGE SCALE GENOMIC DNA]</scope>
</reference>
<evidence type="ECO:0000313" key="1">
    <source>
        <dbReference type="EMBL" id="OHA20806.1"/>
    </source>
</evidence>
<proteinExistence type="predicted"/>
<dbReference type="Proteomes" id="UP000178121">
    <property type="component" value="Unassembled WGS sequence"/>
</dbReference>
<evidence type="ECO:0000313" key="2">
    <source>
        <dbReference type="Proteomes" id="UP000178121"/>
    </source>
</evidence>
<dbReference type="AlphaFoldDB" id="A0A1G2MA88"/>
<organism evidence="1 2">
    <name type="scientific">Candidatus Taylorbacteria bacterium RIFCSPHIGHO2_01_FULL_51_15</name>
    <dbReference type="NCBI Taxonomy" id="1802304"/>
    <lineage>
        <taxon>Bacteria</taxon>
        <taxon>Candidatus Tayloriibacteriota</taxon>
    </lineage>
</organism>
<accession>A0A1G2MA88</accession>